<dbReference type="PRINTS" id="PR00404">
    <property type="entry name" value="MADSDOMAIN"/>
</dbReference>
<name>J7FG61_9ASPA</name>
<dbReference type="SMART" id="SM00432">
    <property type="entry name" value="MADS"/>
    <property type="match status" value="1"/>
</dbReference>
<keyword evidence="4" id="KW-0804">Transcription</keyword>
<dbReference type="AlphaFoldDB" id="J7FG61"/>
<evidence type="ECO:0000259" key="8">
    <source>
        <dbReference type="PROSITE" id="PS51297"/>
    </source>
</evidence>
<evidence type="ECO:0000259" key="7">
    <source>
        <dbReference type="PROSITE" id="PS50066"/>
    </source>
</evidence>
<dbReference type="PROSITE" id="PS50066">
    <property type="entry name" value="MADS_BOX_2"/>
    <property type="match status" value="1"/>
</dbReference>
<feature type="domain" description="MADS-box" evidence="7">
    <location>
        <begin position="1"/>
        <end position="61"/>
    </location>
</feature>
<evidence type="ECO:0000256" key="1">
    <source>
        <dbReference type="ARBA" id="ARBA00004123"/>
    </source>
</evidence>
<protein>
    <submittedName>
        <fullName evidence="9">MADS box transcription factor DEF</fullName>
    </submittedName>
</protein>
<dbReference type="GO" id="GO:0046983">
    <property type="term" value="F:protein dimerization activity"/>
    <property type="evidence" value="ECO:0007669"/>
    <property type="project" value="InterPro"/>
</dbReference>
<dbReference type="InterPro" id="IPR002100">
    <property type="entry name" value="TF_MADSbox"/>
</dbReference>
<dbReference type="GO" id="GO:0003700">
    <property type="term" value="F:DNA-binding transcription factor activity"/>
    <property type="evidence" value="ECO:0007669"/>
    <property type="project" value="InterPro"/>
</dbReference>
<dbReference type="GO" id="GO:0005634">
    <property type="term" value="C:nucleus"/>
    <property type="evidence" value="ECO:0007669"/>
    <property type="project" value="UniProtKB-SubCell"/>
</dbReference>
<dbReference type="Gene3D" id="3.40.1810.10">
    <property type="entry name" value="Transcription factor, MADS-box"/>
    <property type="match status" value="1"/>
</dbReference>
<evidence type="ECO:0000313" key="9">
    <source>
        <dbReference type="EMBL" id="AFN61592.1"/>
    </source>
</evidence>
<evidence type="ECO:0000256" key="5">
    <source>
        <dbReference type="ARBA" id="ARBA00023242"/>
    </source>
</evidence>
<keyword evidence="2" id="KW-0805">Transcription regulation</keyword>
<keyword evidence="3" id="KW-0238">DNA-binding</keyword>
<dbReference type="PROSITE" id="PS51297">
    <property type="entry name" value="K_BOX"/>
    <property type="match status" value="1"/>
</dbReference>
<reference evidence="9" key="1">
    <citation type="submission" date="2011-08" db="EMBL/GenBank/DDBJ databases">
        <title>Cloning and expression analysis of PcDEF and PcGLO genes in floral development of Paphiopedilum concolor Pfitz.</title>
        <authorList>
            <person name="Li D.-M."/>
            <person name="Lu F.-B."/>
            <person name="Zhu G.-F."/>
            <person name="Cao J.-X."/>
        </authorList>
    </citation>
    <scope>NUCLEOTIDE SEQUENCE</scope>
</reference>
<keyword evidence="6" id="KW-0175">Coiled coil</keyword>
<evidence type="ECO:0000256" key="6">
    <source>
        <dbReference type="SAM" id="Coils"/>
    </source>
</evidence>
<dbReference type="InterPro" id="IPR050142">
    <property type="entry name" value="MADS-box/MEF2_TF"/>
</dbReference>
<sequence length="224" mass="25721">MGRGKIEIKRIENPTSRQVTYSKRRAGIMKRASELSVLCDAELSLVMFSSTGRFSEYCSPSTDAKSMYDRYQQATGIDLWSTQYEKMQNMLSHLKEVNHNLRREISQRMGEDLDGMDIKELRGLEQNIDEALNLVRSRKYHVISTQTDTYKKKLKNSQETHKNLIRELEMEEHAVFGYVDDDQCNNDGGLALVNEASYNFSFRAQPSPANFLGMGYGSHDLRLA</sequence>
<feature type="domain" description="K-box" evidence="8">
    <location>
        <begin position="84"/>
        <end position="174"/>
    </location>
</feature>
<dbReference type="InterPro" id="IPR002487">
    <property type="entry name" value="TF_Kbox"/>
</dbReference>
<evidence type="ECO:0000256" key="3">
    <source>
        <dbReference type="ARBA" id="ARBA00023125"/>
    </source>
</evidence>
<dbReference type="CDD" id="cd00265">
    <property type="entry name" value="MADS_MEF2_like"/>
    <property type="match status" value="1"/>
</dbReference>
<dbReference type="GO" id="GO:0000977">
    <property type="term" value="F:RNA polymerase II transcription regulatory region sequence-specific DNA binding"/>
    <property type="evidence" value="ECO:0007669"/>
    <property type="project" value="InterPro"/>
</dbReference>
<dbReference type="Pfam" id="PF01486">
    <property type="entry name" value="K-box"/>
    <property type="match status" value="1"/>
</dbReference>
<feature type="coiled-coil region" evidence="6">
    <location>
        <begin position="147"/>
        <end position="174"/>
    </location>
</feature>
<dbReference type="GO" id="GO:0045944">
    <property type="term" value="P:positive regulation of transcription by RNA polymerase II"/>
    <property type="evidence" value="ECO:0007669"/>
    <property type="project" value="InterPro"/>
</dbReference>
<evidence type="ECO:0000256" key="2">
    <source>
        <dbReference type="ARBA" id="ARBA00023015"/>
    </source>
</evidence>
<accession>J7FG61</accession>
<evidence type="ECO:0000256" key="4">
    <source>
        <dbReference type="ARBA" id="ARBA00023163"/>
    </source>
</evidence>
<dbReference type="EMBL" id="JN565029">
    <property type="protein sequence ID" value="AFN61592.1"/>
    <property type="molecule type" value="mRNA"/>
</dbReference>
<keyword evidence="5" id="KW-0539">Nucleus</keyword>
<dbReference type="SUPFAM" id="SSF55455">
    <property type="entry name" value="SRF-like"/>
    <property type="match status" value="1"/>
</dbReference>
<proteinExistence type="evidence at transcript level"/>
<dbReference type="Pfam" id="PF00319">
    <property type="entry name" value="SRF-TF"/>
    <property type="match status" value="1"/>
</dbReference>
<dbReference type="PANTHER" id="PTHR48019">
    <property type="entry name" value="SERUM RESPONSE FACTOR HOMOLOG"/>
    <property type="match status" value="1"/>
</dbReference>
<organism evidence="9">
    <name type="scientific">Paphiopedilum concolor</name>
    <dbReference type="NCBI Taxonomy" id="53078"/>
    <lineage>
        <taxon>Eukaryota</taxon>
        <taxon>Viridiplantae</taxon>
        <taxon>Streptophyta</taxon>
        <taxon>Embryophyta</taxon>
        <taxon>Tracheophyta</taxon>
        <taxon>Spermatophyta</taxon>
        <taxon>Magnoliopsida</taxon>
        <taxon>Liliopsida</taxon>
        <taxon>Asparagales</taxon>
        <taxon>Orchidaceae</taxon>
        <taxon>Cypripedioideae</taxon>
        <taxon>Paphiopedilum</taxon>
    </lineage>
</organism>
<gene>
    <name evidence="9" type="primary">DEF</name>
</gene>
<dbReference type="InterPro" id="IPR033896">
    <property type="entry name" value="MEF2-like_N"/>
</dbReference>
<comment type="subcellular location">
    <subcellularLocation>
        <location evidence="1">Nucleus</location>
    </subcellularLocation>
</comment>
<dbReference type="InterPro" id="IPR036879">
    <property type="entry name" value="TF_MADSbox_sf"/>
</dbReference>